<accession>A0ACD2ZZE5</accession>
<sequence>MSTLSLHGLQAKQPVNFVKSTGPISLPACILESWALLLRFHCPQHLSYFVAKRDGSDFELKKTEAPVDSALIQAESHLPSPPSPTNIQAATGGLVVGWVWGPGKKFLDPLAAQVYYGEHDDDYPFENSYLEVLWEWLKWRRLVGLGVKVLVFQTIKIPPKSYLTELYEDAVEAVEFIKVVELTGEFATNAFDINPNA</sequence>
<dbReference type="Proteomes" id="UP000308600">
    <property type="component" value="Unassembled WGS sequence"/>
</dbReference>
<reference evidence="1 2" key="1">
    <citation type="journal article" date="2019" name="Nat. Ecol. Evol.">
        <title>Megaphylogeny resolves global patterns of mushroom evolution.</title>
        <authorList>
            <person name="Varga T."/>
            <person name="Krizsan K."/>
            <person name="Foldi C."/>
            <person name="Dima B."/>
            <person name="Sanchez-Garcia M."/>
            <person name="Sanchez-Ramirez S."/>
            <person name="Szollosi G.J."/>
            <person name="Szarkandi J.G."/>
            <person name="Papp V."/>
            <person name="Albert L."/>
            <person name="Andreopoulos W."/>
            <person name="Angelini C."/>
            <person name="Antonin V."/>
            <person name="Barry K.W."/>
            <person name="Bougher N.L."/>
            <person name="Buchanan P."/>
            <person name="Buyck B."/>
            <person name="Bense V."/>
            <person name="Catcheside P."/>
            <person name="Chovatia M."/>
            <person name="Cooper J."/>
            <person name="Damon W."/>
            <person name="Desjardin D."/>
            <person name="Finy P."/>
            <person name="Geml J."/>
            <person name="Haridas S."/>
            <person name="Hughes K."/>
            <person name="Justo A."/>
            <person name="Karasinski D."/>
            <person name="Kautmanova I."/>
            <person name="Kiss B."/>
            <person name="Kocsube S."/>
            <person name="Kotiranta H."/>
            <person name="LaButti K.M."/>
            <person name="Lechner B.E."/>
            <person name="Liimatainen K."/>
            <person name="Lipzen A."/>
            <person name="Lukacs Z."/>
            <person name="Mihaltcheva S."/>
            <person name="Morgado L.N."/>
            <person name="Niskanen T."/>
            <person name="Noordeloos M.E."/>
            <person name="Ohm R.A."/>
            <person name="Ortiz-Santana B."/>
            <person name="Ovrebo C."/>
            <person name="Racz N."/>
            <person name="Riley R."/>
            <person name="Savchenko A."/>
            <person name="Shiryaev A."/>
            <person name="Soop K."/>
            <person name="Spirin V."/>
            <person name="Szebenyi C."/>
            <person name="Tomsovsky M."/>
            <person name="Tulloss R.E."/>
            <person name="Uehling J."/>
            <person name="Grigoriev I.V."/>
            <person name="Vagvolgyi C."/>
            <person name="Papp T."/>
            <person name="Martin F.M."/>
            <person name="Miettinen O."/>
            <person name="Hibbett D.S."/>
            <person name="Nagy L.G."/>
        </authorList>
    </citation>
    <scope>NUCLEOTIDE SEQUENCE [LARGE SCALE GENOMIC DNA]</scope>
    <source>
        <strain evidence="1 2">NL-1719</strain>
    </source>
</reference>
<protein>
    <submittedName>
        <fullName evidence="1">Uncharacterized protein</fullName>
    </submittedName>
</protein>
<dbReference type="EMBL" id="ML209136">
    <property type="protein sequence ID" value="TFK58938.1"/>
    <property type="molecule type" value="Genomic_DNA"/>
</dbReference>
<evidence type="ECO:0000313" key="2">
    <source>
        <dbReference type="Proteomes" id="UP000308600"/>
    </source>
</evidence>
<keyword evidence="2" id="KW-1185">Reference proteome</keyword>
<evidence type="ECO:0000313" key="1">
    <source>
        <dbReference type="EMBL" id="TFK58938.1"/>
    </source>
</evidence>
<name>A0ACD2ZZE5_9AGAR</name>
<gene>
    <name evidence="1" type="ORF">BDN72DRAFT_906285</name>
</gene>
<organism evidence="1 2">
    <name type="scientific">Pluteus cervinus</name>
    <dbReference type="NCBI Taxonomy" id="181527"/>
    <lineage>
        <taxon>Eukaryota</taxon>
        <taxon>Fungi</taxon>
        <taxon>Dikarya</taxon>
        <taxon>Basidiomycota</taxon>
        <taxon>Agaricomycotina</taxon>
        <taxon>Agaricomycetes</taxon>
        <taxon>Agaricomycetidae</taxon>
        <taxon>Agaricales</taxon>
        <taxon>Pluteineae</taxon>
        <taxon>Pluteaceae</taxon>
        <taxon>Pluteus</taxon>
    </lineage>
</organism>
<proteinExistence type="predicted"/>